<feature type="chain" id="PRO_5040457235" evidence="2">
    <location>
        <begin position="17"/>
        <end position="311"/>
    </location>
</feature>
<feature type="compositionally biased region" description="Low complexity" evidence="1">
    <location>
        <begin position="201"/>
        <end position="228"/>
    </location>
</feature>
<proteinExistence type="predicted"/>
<feature type="region of interest" description="Disordered" evidence="1">
    <location>
        <begin position="196"/>
        <end position="229"/>
    </location>
</feature>
<evidence type="ECO:0000313" key="3">
    <source>
        <dbReference type="EMBL" id="KAF9532176.1"/>
    </source>
</evidence>
<dbReference type="Proteomes" id="UP000807306">
    <property type="component" value="Unassembled WGS sequence"/>
</dbReference>
<comment type="caution">
    <text evidence="3">The sequence shown here is derived from an EMBL/GenBank/DDBJ whole genome shotgun (WGS) entry which is preliminary data.</text>
</comment>
<protein>
    <submittedName>
        <fullName evidence="3">Uncharacterized protein</fullName>
    </submittedName>
</protein>
<evidence type="ECO:0000256" key="1">
    <source>
        <dbReference type="SAM" id="MobiDB-lite"/>
    </source>
</evidence>
<evidence type="ECO:0000256" key="2">
    <source>
        <dbReference type="SAM" id="SignalP"/>
    </source>
</evidence>
<sequence length="311" mass="34224">MLLKFTTLDLLNTSLADVSTGEHVYDIVTVVSKEPVAEEPTFVVHSSTSSSSVSSPATSACSSFSAPSSNTSPSPTMTSSSPAFLKESSSEEEEEISPTEYRRTTVTDASGALAAEINWKGRHPTIFIHDEKVGALTDLFGSTTVRFMPKILAIPTRFDTELIWTATADSLTLFDYDTESIRGTFHQSVIRLPTSPKTARSKLSSPSKFKPSSPTKGAFASSPSFSSSETNQKSLKSTFIPTHMSGLGSNYLEFNAHPLASDTEIILSFLMMEILRRGRFNLTPYTFDKPKLWQFKGARDLFMRRLRRNTV</sequence>
<name>A0A9P6EN86_9AGAR</name>
<feature type="compositionally biased region" description="Low complexity" evidence="1">
    <location>
        <begin position="47"/>
        <end position="83"/>
    </location>
</feature>
<gene>
    <name evidence="3" type="ORF">CPB83DRAFT_847364</name>
</gene>
<evidence type="ECO:0000313" key="4">
    <source>
        <dbReference type="Proteomes" id="UP000807306"/>
    </source>
</evidence>
<keyword evidence="4" id="KW-1185">Reference proteome</keyword>
<reference evidence="3" key="1">
    <citation type="submission" date="2020-11" db="EMBL/GenBank/DDBJ databases">
        <authorList>
            <consortium name="DOE Joint Genome Institute"/>
            <person name="Ahrendt S."/>
            <person name="Riley R."/>
            <person name="Andreopoulos W."/>
            <person name="Labutti K."/>
            <person name="Pangilinan J."/>
            <person name="Ruiz-Duenas F.J."/>
            <person name="Barrasa J.M."/>
            <person name="Sanchez-Garcia M."/>
            <person name="Camarero S."/>
            <person name="Miyauchi S."/>
            <person name="Serrano A."/>
            <person name="Linde D."/>
            <person name="Babiker R."/>
            <person name="Drula E."/>
            <person name="Ayuso-Fernandez I."/>
            <person name="Pacheco R."/>
            <person name="Padilla G."/>
            <person name="Ferreira P."/>
            <person name="Barriuso J."/>
            <person name="Kellner H."/>
            <person name="Castanera R."/>
            <person name="Alfaro M."/>
            <person name="Ramirez L."/>
            <person name="Pisabarro A.G."/>
            <person name="Kuo A."/>
            <person name="Tritt A."/>
            <person name="Lipzen A."/>
            <person name="He G."/>
            <person name="Yan M."/>
            <person name="Ng V."/>
            <person name="Cullen D."/>
            <person name="Martin F."/>
            <person name="Rosso M.-N."/>
            <person name="Henrissat B."/>
            <person name="Hibbett D."/>
            <person name="Martinez A.T."/>
            <person name="Grigoriev I.V."/>
        </authorList>
    </citation>
    <scope>NUCLEOTIDE SEQUENCE</scope>
    <source>
        <strain evidence="3">CBS 506.95</strain>
    </source>
</reference>
<dbReference type="AlphaFoldDB" id="A0A9P6EN86"/>
<dbReference type="EMBL" id="MU157832">
    <property type="protein sequence ID" value="KAF9532176.1"/>
    <property type="molecule type" value="Genomic_DNA"/>
</dbReference>
<dbReference type="OrthoDB" id="3258136at2759"/>
<keyword evidence="2" id="KW-0732">Signal</keyword>
<accession>A0A9P6EN86</accession>
<feature type="region of interest" description="Disordered" evidence="1">
    <location>
        <begin position="47"/>
        <end position="101"/>
    </location>
</feature>
<feature type="signal peptide" evidence="2">
    <location>
        <begin position="1"/>
        <end position="16"/>
    </location>
</feature>
<organism evidence="3 4">
    <name type="scientific">Crepidotus variabilis</name>
    <dbReference type="NCBI Taxonomy" id="179855"/>
    <lineage>
        <taxon>Eukaryota</taxon>
        <taxon>Fungi</taxon>
        <taxon>Dikarya</taxon>
        <taxon>Basidiomycota</taxon>
        <taxon>Agaricomycotina</taxon>
        <taxon>Agaricomycetes</taxon>
        <taxon>Agaricomycetidae</taxon>
        <taxon>Agaricales</taxon>
        <taxon>Agaricineae</taxon>
        <taxon>Crepidotaceae</taxon>
        <taxon>Crepidotus</taxon>
    </lineage>
</organism>